<dbReference type="Pfam" id="PF23657">
    <property type="entry name" value="DUF7151"/>
    <property type="match status" value="1"/>
</dbReference>
<keyword evidence="5" id="KW-1185">Reference proteome</keyword>
<accession>A0A9E2W1V3</accession>
<feature type="compositionally biased region" description="Low complexity" evidence="1">
    <location>
        <begin position="140"/>
        <end position="185"/>
    </location>
</feature>
<reference evidence="4" key="1">
    <citation type="submission" date="2021-06" db="EMBL/GenBank/DDBJ databases">
        <authorList>
            <person name="Huq M.A."/>
        </authorList>
    </citation>
    <scope>NUCLEOTIDE SEQUENCE</scope>
    <source>
        <strain evidence="4">MAH-26</strain>
    </source>
</reference>
<dbReference type="RefSeq" id="WP_217790179.1">
    <property type="nucleotide sequence ID" value="NZ_JAHSPG010000002.1"/>
</dbReference>
<protein>
    <submittedName>
        <fullName evidence="4">Collagen-like protein</fullName>
    </submittedName>
</protein>
<evidence type="ECO:0000313" key="5">
    <source>
        <dbReference type="Proteomes" id="UP000812270"/>
    </source>
</evidence>
<dbReference type="Proteomes" id="UP000812270">
    <property type="component" value="Unassembled WGS sequence"/>
</dbReference>
<organism evidence="4 5">
    <name type="scientific">Pinibacter aurantiacus</name>
    <dbReference type="NCBI Taxonomy" id="2851599"/>
    <lineage>
        <taxon>Bacteria</taxon>
        <taxon>Pseudomonadati</taxon>
        <taxon>Bacteroidota</taxon>
        <taxon>Chitinophagia</taxon>
        <taxon>Chitinophagales</taxon>
        <taxon>Chitinophagaceae</taxon>
        <taxon>Pinibacter</taxon>
    </lineage>
</organism>
<proteinExistence type="predicted"/>
<feature type="compositionally biased region" description="Gly residues" evidence="1">
    <location>
        <begin position="189"/>
        <end position="198"/>
    </location>
</feature>
<evidence type="ECO:0000256" key="2">
    <source>
        <dbReference type="SAM" id="SignalP"/>
    </source>
</evidence>
<dbReference type="Pfam" id="PF01391">
    <property type="entry name" value="Collagen"/>
    <property type="match status" value="1"/>
</dbReference>
<keyword evidence="4" id="KW-0176">Collagen</keyword>
<feature type="signal peptide" evidence="2">
    <location>
        <begin position="1"/>
        <end position="21"/>
    </location>
</feature>
<feature type="chain" id="PRO_5039659801" evidence="2">
    <location>
        <begin position="22"/>
        <end position="452"/>
    </location>
</feature>
<name>A0A9E2W1V3_9BACT</name>
<evidence type="ECO:0000259" key="3">
    <source>
        <dbReference type="Pfam" id="PF23657"/>
    </source>
</evidence>
<dbReference type="InterPro" id="IPR008160">
    <property type="entry name" value="Collagen"/>
</dbReference>
<dbReference type="InterPro" id="IPR055575">
    <property type="entry name" value="DUF7151"/>
</dbReference>
<evidence type="ECO:0000313" key="4">
    <source>
        <dbReference type="EMBL" id="MBV4356550.1"/>
    </source>
</evidence>
<dbReference type="PANTHER" id="PTHR24637:SF421">
    <property type="entry name" value="CUTICLE COLLAGEN DPY-2"/>
    <property type="match status" value="1"/>
</dbReference>
<sequence>MKKSLLSLIAIIICISTYCQAPQGLNYQAIARNADGSVISNQSVTVKFSVLENSATGRAIYQETHLATTNNFGLFTLSIGKGNATSGNFSSINWGSGSKFLSVEIALKGNAFSLQGTTQLLSVPYALYAEKSGSSPKGDQGVQGPAGPQGPQGMQGIQGIQGPTGPQGPVGAQGEKGLQGQAGPQGMPGPTGGTGLTGPTGPQGQTGPQGLNGKTILSGTIAPAANIGTDGDFYLNTASLEIFGPKAAGNWGSPASLKGNQGTPGLKSLIAIENVLTSPDCPLGGVIVKTGVDQNNNNVLDASEVDNTKPICFSQNVALDKQIILPITTMGPSFSGTNSTTPQQFGALLKFNKHNYPGVDSIILVCTPWVNDASYTANLQLYNLTDKLPIANASIVTNNVFNYSNPVGTILQTKNLYDYLPDYDVTLTVSLFSSAANRQVSAGYCYLYLFRK</sequence>
<dbReference type="AlphaFoldDB" id="A0A9E2W1V3"/>
<comment type="caution">
    <text evidence="4">The sequence shown here is derived from an EMBL/GenBank/DDBJ whole genome shotgun (WGS) entry which is preliminary data.</text>
</comment>
<dbReference type="EMBL" id="JAHSPG010000002">
    <property type="protein sequence ID" value="MBV4356550.1"/>
    <property type="molecule type" value="Genomic_DNA"/>
</dbReference>
<feature type="region of interest" description="Disordered" evidence="1">
    <location>
        <begin position="132"/>
        <end position="215"/>
    </location>
</feature>
<dbReference type="PANTHER" id="PTHR24637">
    <property type="entry name" value="COLLAGEN"/>
    <property type="match status" value="1"/>
</dbReference>
<gene>
    <name evidence="4" type="ORF">KTO63_05265</name>
</gene>
<feature type="domain" description="DUF7151" evidence="3">
    <location>
        <begin position="268"/>
        <end position="312"/>
    </location>
</feature>
<evidence type="ECO:0000256" key="1">
    <source>
        <dbReference type="SAM" id="MobiDB-lite"/>
    </source>
</evidence>
<keyword evidence="2" id="KW-0732">Signal</keyword>
<feature type="compositionally biased region" description="Low complexity" evidence="1">
    <location>
        <begin position="199"/>
        <end position="211"/>
    </location>
</feature>